<dbReference type="Gene3D" id="1.10.10.10">
    <property type="entry name" value="Winged helix-like DNA-binding domain superfamily/Winged helix DNA-binding domain"/>
    <property type="match status" value="1"/>
</dbReference>
<dbReference type="PANTHER" id="PTHR43712:SF11">
    <property type="entry name" value="O-METHYLTRANSFERASE (AFU_ORTHOLOGUE AFUA_2G17820)-RELATED"/>
    <property type="match status" value="1"/>
</dbReference>
<evidence type="ECO:0000259" key="6">
    <source>
        <dbReference type="Pfam" id="PF08100"/>
    </source>
</evidence>
<organism evidence="7 8">
    <name type="scientific">Penicillium steckii</name>
    <dbReference type="NCBI Taxonomy" id="303698"/>
    <lineage>
        <taxon>Eukaryota</taxon>
        <taxon>Fungi</taxon>
        <taxon>Dikarya</taxon>
        <taxon>Ascomycota</taxon>
        <taxon>Pezizomycotina</taxon>
        <taxon>Eurotiomycetes</taxon>
        <taxon>Eurotiomycetidae</taxon>
        <taxon>Eurotiales</taxon>
        <taxon>Aspergillaceae</taxon>
        <taxon>Penicillium</taxon>
    </lineage>
</organism>
<dbReference type="InterPro" id="IPR001077">
    <property type="entry name" value="COMT_C"/>
</dbReference>
<dbReference type="Gene3D" id="3.40.50.150">
    <property type="entry name" value="Vaccinia Virus protein VP39"/>
    <property type="match status" value="1"/>
</dbReference>
<dbReference type="Pfam" id="PF08100">
    <property type="entry name" value="Dimerisation"/>
    <property type="match status" value="1"/>
</dbReference>
<name>A0A1V6SRC3_9EURO</name>
<dbReference type="OrthoDB" id="1535081at2759"/>
<dbReference type="AlphaFoldDB" id="A0A1V6SRC3"/>
<evidence type="ECO:0000259" key="5">
    <source>
        <dbReference type="Pfam" id="PF00891"/>
    </source>
</evidence>
<keyword evidence="1" id="KW-0489">Methyltransferase</keyword>
<feature type="domain" description="O-methyltransferase C-terminal" evidence="5">
    <location>
        <begin position="175"/>
        <end position="378"/>
    </location>
</feature>
<reference evidence="8" key="1">
    <citation type="journal article" date="2017" name="Nat. Microbiol.">
        <title>Global analysis of biosynthetic gene clusters reveals vast potential of secondary metabolite production in Penicillium species.</title>
        <authorList>
            <person name="Nielsen J.C."/>
            <person name="Grijseels S."/>
            <person name="Prigent S."/>
            <person name="Ji B."/>
            <person name="Dainat J."/>
            <person name="Nielsen K.F."/>
            <person name="Frisvad J.C."/>
            <person name="Workman M."/>
            <person name="Nielsen J."/>
        </authorList>
    </citation>
    <scope>NUCLEOTIDE SEQUENCE [LARGE SCALE GENOMIC DNA]</scope>
    <source>
        <strain evidence="8">IBT 24891</strain>
    </source>
</reference>
<evidence type="ECO:0000313" key="8">
    <source>
        <dbReference type="Proteomes" id="UP000191285"/>
    </source>
</evidence>
<evidence type="ECO:0000256" key="1">
    <source>
        <dbReference type="ARBA" id="ARBA00022603"/>
    </source>
</evidence>
<evidence type="ECO:0000256" key="4">
    <source>
        <dbReference type="PIRSR" id="PIRSR005739-1"/>
    </source>
</evidence>
<gene>
    <name evidence="7" type="ORF">PENSTE_c025G06122</name>
</gene>
<keyword evidence="2" id="KW-0808">Transferase</keyword>
<dbReference type="GO" id="GO:0008171">
    <property type="term" value="F:O-methyltransferase activity"/>
    <property type="evidence" value="ECO:0007669"/>
    <property type="project" value="InterPro"/>
</dbReference>
<dbReference type="InterPro" id="IPR029063">
    <property type="entry name" value="SAM-dependent_MTases_sf"/>
</dbReference>
<dbReference type="PANTHER" id="PTHR43712">
    <property type="entry name" value="PUTATIVE (AFU_ORTHOLOGUE AFUA_4G14580)-RELATED"/>
    <property type="match status" value="1"/>
</dbReference>
<dbReference type="SUPFAM" id="SSF46785">
    <property type="entry name" value="Winged helix' DNA-binding domain"/>
    <property type="match status" value="1"/>
</dbReference>
<dbReference type="PIRSF" id="PIRSF005739">
    <property type="entry name" value="O-mtase"/>
    <property type="match status" value="1"/>
</dbReference>
<dbReference type="Proteomes" id="UP000191285">
    <property type="component" value="Unassembled WGS sequence"/>
</dbReference>
<feature type="domain" description="O-methyltransferase dimerisation" evidence="6">
    <location>
        <begin position="66"/>
        <end position="133"/>
    </location>
</feature>
<protein>
    <submittedName>
        <fullName evidence="7">Uncharacterized protein</fullName>
    </submittedName>
</protein>
<comment type="caution">
    <text evidence="7">The sequence shown here is derived from an EMBL/GenBank/DDBJ whole genome shotgun (WGS) entry which is preliminary data.</text>
</comment>
<dbReference type="EMBL" id="MLKD01000025">
    <property type="protein sequence ID" value="OQE16123.1"/>
    <property type="molecule type" value="Genomic_DNA"/>
</dbReference>
<dbReference type="SUPFAM" id="SSF53335">
    <property type="entry name" value="S-adenosyl-L-methionine-dependent methyltransferases"/>
    <property type="match status" value="1"/>
</dbReference>
<dbReference type="InterPro" id="IPR036390">
    <property type="entry name" value="WH_DNA-bd_sf"/>
</dbReference>
<dbReference type="GO" id="GO:0044550">
    <property type="term" value="P:secondary metabolite biosynthetic process"/>
    <property type="evidence" value="ECO:0007669"/>
    <property type="project" value="UniProtKB-ARBA"/>
</dbReference>
<accession>A0A1V6SRC3</accession>
<dbReference type="InterPro" id="IPR012967">
    <property type="entry name" value="COMT_dimerisation"/>
</dbReference>
<dbReference type="STRING" id="303698.A0A1V6SRC3"/>
<keyword evidence="3" id="KW-0949">S-adenosyl-L-methionine</keyword>
<proteinExistence type="predicted"/>
<sequence>MSSAISDLTSILTTAVSNLPPPDEIPTAERMQLLGIINQLQAQLEPIQLPLQRFCFSYPVKHYGIAVIRIAQGIGIFDAFVEAQGREMSLEELKSKVKGDEKLLKRVMRFLSANNIFQQSAIDLYKPQQLAMIFGTGSPPGDMIKHFHTNMQVTAKLFDYLELNDYKNPDDAYNAPFQLAYNTKSHYFEWLSHNSEKQEVFNSVMTQAQQHRGTDWFELYPVEEKLRVSSDRVLLVDIGGGVGHDTTAFKKRFPNLPGQLIVQDLPQVVDTVKGPLPEGITAIGHNMFEKQPIIGARAYYMRTVLHDFPDKQALDSLARIRDSMTEDSVLFVHEHTMPDGLEVPAIAATLDIHMMEIFSSLERTEKEWVTLLENAGFQVVNIWKEGSVGQSTALFEAKLS</sequence>
<evidence type="ECO:0000256" key="3">
    <source>
        <dbReference type="ARBA" id="ARBA00022691"/>
    </source>
</evidence>
<dbReference type="PROSITE" id="PS51683">
    <property type="entry name" value="SAM_OMT_II"/>
    <property type="match status" value="1"/>
</dbReference>
<dbReference type="GO" id="GO:0032259">
    <property type="term" value="P:methylation"/>
    <property type="evidence" value="ECO:0007669"/>
    <property type="project" value="UniProtKB-KW"/>
</dbReference>
<dbReference type="InterPro" id="IPR016461">
    <property type="entry name" value="COMT-like"/>
</dbReference>
<evidence type="ECO:0000313" key="7">
    <source>
        <dbReference type="EMBL" id="OQE16123.1"/>
    </source>
</evidence>
<feature type="active site" description="Proton acceptor" evidence="4">
    <location>
        <position position="306"/>
    </location>
</feature>
<keyword evidence="8" id="KW-1185">Reference proteome</keyword>
<evidence type="ECO:0000256" key="2">
    <source>
        <dbReference type="ARBA" id="ARBA00022679"/>
    </source>
</evidence>
<dbReference type="InterPro" id="IPR036388">
    <property type="entry name" value="WH-like_DNA-bd_sf"/>
</dbReference>
<dbReference type="Pfam" id="PF00891">
    <property type="entry name" value="Methyltransf_2"/>
    <property type="match status" value="1"/>
</dbReference>